<organism evidence="3 4">
    <name type="scientific">Saccharopolyspora taberi</name>
    <dbReference type="NCBI Taxonomy" id="60895"/>
    <lineage>
        <taxon>Bacteria</taxon>
        <taxon>Bacillati</taxon>
        <taxon>Actinomycetota</taxon>
        <taxon>Actinomycetes</taxon>
        <taxon>Pseudonocardiales</taxon>
        <taxon>Pseudonocardiaceae</taxon>
        <taxon>Saccharopolyspora</taxon>
    </lineage>
</organism>
<feature type="region of interest" description="Disordered" evidence="1">
    <location>
        <begin position="22"/>
        <end position="45"/>
    </location>
</feature>
<feature type="compositionally biased region" description="Low complexity" evidence="1">
    <location>
        <begin position="22"/>
        <end position="41"/>
    </location>
</feature>
<name>A0ABN3VM23_9PSEU</name>
<gene>
    <name evidence="3" type="ORF">GCM10010470_51980</name>
</gene>
<evidence type="ECO:0008006" key="5">
    <source>
        <dbReference type="Google" id="ProtNLM"/>
    </source>
</evidence>
<reference evidence="3 4" key="1">
    <citation type="journal article" date="2019" name="Int. J. Syst. Evol. Microbiol.">
        <title>The Global Catalogue of Microorganisms (GCM) 10K type strain sequencing project: providing services to taxonomists for standard genome sequencing and annotation.</title>
        <authorList>
            <consortium name="The Broad Institute Genomics Platform"/>
            <consortium name="The Broad Institute Genome Sequencing Center for Infectious Disease"/>
            <person name="Wu L."/>
            <person name="Ma J."/>
        </authorList>
    </citation>
    <scope>NUCLEOTIDE SEQUENCE [LARGE SCALE GENOMIC DNA]</scope>
    <source>
        <strain evidence="3 4">JCM 9383</strain>
    </source>
</reference>
<sequence>MLRRPVLVTLSLAAALSLSACAQGGSGSTTPPGTGDSAPTSESNAADPALKVEAPLNLKAVSDGCQLLTDGQLAQLGGGGAPTPFDTEWGQKGCTWTNDAVVIEVAPDSKQGGGFSRIQRNKNSFLTYAETKVANYPAARVNQAELLCGVAAGVSDEDTVLVSVTRYNSDAPQHADPCAFAEKVFTEVIKNIPPQS</sequence>
<evidence type="ECO:0000313" key="4">
    <source>
        <dbReference type="Proteomes" id="UP001500979"/>
    </source>
</evidence>
<protein>
    <recommendedName>
        <fullName evidence="5">DUF3558 domain-containing protein</fullName>
    </recommendedName>
</protein>
<accession>A0ABN3VM23</accession>
<comment type="caution">
    <text evidence="3">The sequence shown here is derived from an EMBL/GenBank/DDBJ whole genome shotgun (WGS) entry which is preliminary data.</text>
</comment>
<feature type="chain" id="PRO_5046689997" description="DUF3558 domain-containing protein" evidence="2">
    <location>
        <begin position="23"/>
        <end position="196"/>
    </location>
</feature>
<dbReference type="Proteomes" id="UP001500979">
    <property type="component" value="Unassembled WGS sequence"/>
</dbReference>
<dbReference type="Pfam" id="PF12079">
    <property type="entry name" value="DUF3558"/>
    <property type="match status" value="1"/>
</dbReference>
<dbReference type="PROSITE" id="PS51257">
    <property type="entry name" value="PROKAR_LIPOPROTEIN"/>
    <property type="match status" value="1"/>
</dbReference>
<evidence type="ECO:0000256" key="2">
    <source>
        <dbReference type="SAM" id="SignalP"/>
    </source>
</evidence>
<keyword evidence="2" id="KW-0732">Signal</keyword>
<keyword evidence="4" id="KW-1185">Reference proteome</keyword>
<dbReference type="RefSeq" id="WP_344684026.1">
    <property type="nucleotide sequence ID" value="NZ_BAAAUX010000021.1"/>
</dbReference>
<feature type="signal peptide" evidence="2">
    <location>
        <begin position="1"/>
        <end position="22"/>
    </location>
</feature>
<proteinExistence type="predicted"/>
<dbReference type="InterPro" id="IPR024520">
    <property type="entry name" value="DUF3558"/>
</dbReference>
<dbReference type="EMBL" id="BAAAUX010000021">
    <property type="protein sequence ID" value="GAA2810285.1"/>
    <property type="molecule type" value="Genomic_DNA"/>
</dbReference>
<evidence type="ECO:0000313" key="3">
    <source>
        <dbReference type="EMBL" id="GAA2810285.1"/>
    </source>
</evidence>
<evidence type="ECO:0000256" key="1">
    <source>
        <dbReference type="SAM" id="MobiDB-lite"/>
    </source>
</evidence>